<proteinExistence type="predicted"/>
<feature type="compositionally biased region" description="Basic and acidic residues" evidence="1">
    <location>
        <begin position="58"/>
        <end position="73"/>
    </location>
</feature>
<comment type="caution">
    <text evidence="2">The sequence shown here is derived from an EMBL/GenBank/DDBJ whole genome shotgun (WGS) entry which is preliminary data.</text>
</comment>
<keyword evidence="3" id="KW-1185">Reference proteome</keyword>
<evidence type="ECO:0000256" key="1">
    <source>
        <dbReference type="SAM" id="MobiDB-lite"/>
    </source>
</evidence>
<feature type="compositionally biased region" description="Basic and acidic residues" evidence="1">
    <location>
        <begin position="106"/>
        <end position="118"/>
    </location>
</feature>
<reference evidence="2" key="1">
    <citation type="submission" date="2021-01" db="EMBL/GenBank/DDBJ databases">
        <title>Whole genome shotgun sequence of Rhizocola hellebori NBRC 109834.</title>
        <authorList>
            <person name="Komaki H."/>
            <person name="Tamura T."/>
        </authorList>
    </citation>
    <scope>NUCLEOTIDE SEQUENCE</scope>
    <source>
        <strain evidence="2">NBRC 109834</strain>
    </source>
</reference>
<dbReference type="Proteomes" id="UP000612899">
    <property type="component" value="Unassembled WGS sequence"/>
</dbReference>
<dbReference type="EMBL" id="BONY01000068">
    <property type="protein sequence ID" value="GIH09438.1"/>
    <property type="molecule type" value="Genomic_DNA"/>
</dbReference>
<sequence length="269" mass="29314">MQGGIVRAGRIECGAAALTAQPSARPRVSHSVVPVMPANIPPVRPEVSSTQQWADPEEPLKKAEPFKIPDQLREQLLPPPDAPNVRPAPRAEPFRLPDLNISPHGGDTERSSRSKPEGKRFVAIQCPKLHLNEPAAPACRICYLPLELDAPQLETLQPALGWLQRAGTSERWEVVNPVILIGRAPGFSAVDRLALTLSGVSAAIADLHVEARLSGFRMEVMDRSGRRGTHVINPDGRKVRLEPGAPIRLRETGSIVLADEVTLTFEVDR</sequence>
<evidence type="ECO:0000313" key="2">
    <source>
        <dbReference type="EMBL" id="GIH09438.1"/>
    </source>
</evidence>
<evidence type="ECO:0008006" key="4">
    <source>
        <dbReference type="Google" id="ProtNLM"/>
    </source>
</evidence>
<evidence type="ECO:0000313" key="3">
    <source>
        <dbReference type="Proteomes" id="UP000612899"/>
    </source>
</evidence>
<name>A0A8J3QEK4_9ACTN</name>
<dbReference type="AlphaFoldDB" id="A0A8J3QEK4"/>
<organism evidence="2 3">
    <name type="scientific">Rhizocola hellebori</name>
    <dbReference type="NCBI Taxonomy" id="1392758"/>
    <lineage>
        <taxon>Bacteria</taxon>
        <taxon>Bacillati</taxon>
        <taxon>Actinomycetota</taxon>
        <taxon>Actinomycetes</taxon>
        <taxon>Micromonosporales</taxon>
        <taxon>Micromonosporaceae</taxon>
        <taxon>Rhizocola</taxon>
    </lineage>
</organism>
<feature type="region of interest" description="Disordered" evidence="1">
    <location>
        <begin position="39"/>
        <end position="118"/>
    </location>
</feature>
<protein>
    <recommendedName>
        <fullName evidence="4">FHA domain-containing protein</fullName>
    </recommendedName>
</protein>
<accession>A0A8J3QEK4</accession>
<gene>
    <name evidence="2" type="ORF">Rhe02_75050</name>
</gene>